<keyword evidence="1" id="KW-1133">Transmembrane helix</keyword>
<evidence type="ECO:0000256" key="1">
    <source>
        <dbReference type="SAM" id="Phobius"/>
    </source>
</evidence>
<comment type="caution">
    <text evidence="2">The sequence shown here is derived from an EMBL/GenBank/DDBJ whole genome shotgun (WGS) entry which is preliminary data.</text>
</comment>
<protein>
    <submittedName>
        <fullName evidence="2">Uncharacterized protein</fullName>
    </submittedName>
</protein>
<evidence type="ECO:0000313" key="2">
    <source>
        <dbReference type="EMBL" id="ETO02240.1"/>
    </source>
</evidence>
<reference evidence="2 3" key="1">
    <citation type="journal article" date="2013" name="Curr. Biol.">
        <title>The Genome of the Foraminiferan Reticulomyxa filosa.</title>
        <authorList>
            <person name="Glockner G."/>
            <person name="Hulsmann N."/>
            <person name="Schleicher M."/>
            <person name="Noegel A.A."/>
            <person name="Eichinger L."/>
            <person name="Gallinger C."/>
            <person name="Pawlowski J."/>
            <person name="Sierra R."/>
            <person name="Euteneuer U."/>
            <person name="Pillet L."/>
            <person name="Moustafa A."/>
            <person name="Platzer M."/>
            <person name="Groth M."/>
            <person name="Szafranski K."/>
            <person name="Schliwa M."/>
        </authorList>
    </citation>
    <scope>NUCLEOTIDE SEQUENCE [LARGE SCALE GENOMIC DNA]</scope>
</reference>
<keyword evidence="1" id="KW-0472">Membrane</keyword>
<feature type="non-terminal residue" evidence="2">
    <location>
        <position position="158"/>
    </location>
</feature>
<organism evidence="2 3">
    <name type="scientific">Reticulomyxa filosa</name>
    <dbReference type="NCBI Taxonomy" id="46433"/>
    <lineage>
        <taxon>Eukaryota</taxon>
        <taxon>Sar</taxon>
        <taxon>Rhizaria</taxon>
        <taxon>Retaria</taxon>
        <taxon>Foraminifera</taxon>
        <taxon>Monothalamids</taxon>
        <taxon>Reticulomyxidae</taxon>
        <taxon>Reticulomyxa</taxon>
    </lineage>
</organism>
<feature type="non-terminal residue" evidence="2">
    <location>
        <position position="1"/>
    </location>
</feature>
<name>X6LND5_RETFI</name>
<keyword evidence="1" id="KW-0812">Transmembrane</keyword>
<keyword evidence="3" id="KW-1185">Reference proteome</keyword>
<dbReference type="Proteomes" id="UP000023152">
    <property type="component" value="Unassembled WGS sequence"/>
</dbReference>
<feature type="transmembrane region" description="Helical" evidence="1">
    <location>
        <begin position="133"/>
        <end position="154"/>
    </location>
</feature>
<evidence type="ECO:0000313" key="3">
    <source>
        <dbReference type="Proteomes" id="UP000023152"/>
    </source>
</evidence>
<gene>
    <name evidence="2" type="ORF">RFI_35196</name>
</gene>
<sequence length="158" mass="18215">EKASQQKQEHEQVDIQTFWDEGGLDTEKDDVQRAYVVFIIFQKKKVYVIECELEKKTKQTLQTIFRLAETTVMTFDMAELGNGDDEHGAPHDPEILQYLQDLVGSEDNKNTHGDTTLKDNGDVLSQTKEGKTLVRFICVFIFYLFCLLKAIVLICKYN</sequence>
<accession>X6LND5</accession>
<proteinExistence type="predicted"/>
<dbReference type="EMBL" id="ASPP01036329">
    <property type="protein sequence ID" value="ETO02240.1"/>
    <property type="molecule type" value="Genomic_DNA"/>
</dbReference>
<dbReference type="AlphaFoldDB" id="X6LND5"/>